<comment type="caution">
    <text evidence="2">The sequence shown here is derived from an EMBL/GenBank/DDBJ whole genome shotgun (WGS) entry which is preliminary data.</text>
</comment>
<organism evidence="2 3">
    <name type="scientific">Planobispora takensis</name>
    <dbReference type="NCBI Taxonomy" id="1367882"/>
    <lineage>
        <taxon>Bacteria</taxon>
        <taxon>Bacillati</taxon>
        <taxon>Actinomycetota</taxon>
        <taxon>Actinomycetes</taxon>
        <taxon>Streptosporangiales</taxon>
        <taxon>Streptosporangiaceae</taxon>
        <taxon>Planobispora</taxon>
    </lineage>
</organism>
<evidence type="ECO:0000256" key="1">
    <source>
        <dbReference type="SAM" id="MobiDB-lite"/>
    </source>
</evidence>
<reference evidence="2" key="1">
    <citation type="submission" date="2021-01" db="EMBL/GenBank/DDBJ databases">
        <title>Whole genome shotgun sequence of Planobispora takensis NBRC 109077.</title>
        <authorList>
            <person name="Komaki H."/>
            <person name="Tamura T."/>
        </authorList>
    </citation>
    <scope>NUCLEOTIDE SEQUENCE</scope>
    <source>
        <strain evidence="2">NBRC 109077</strain>
    </source>
</reference>
<evidence type="ECO:0000313" key="2">
    <source>
        <dbReference type="EMBL" id="GII04197.1"/>
    </source>
</evidence>
<dbReference type="EMBL" id="BOOK01000047">
    <property type="protein sequence ID" value="GII04197.1"/>
    <property type="molecule type" value="Genomic_DNA"/>
</dbReference>
<keyword evidence="3" id="KW-1185">Reference proteome</keyword>
<accession>A0A8J3T2X3</accession>
<evidence type="ECO:0000313" key="3">
    <source>
        <dbReference type="Proteomes" id="UP000634476"/>
    </source>
</evidence>
<proteinExistence type="predicted"/>
<feature type="region of interest" description="Disordered" evidence="1">
    <location>
        <begin position="1"/>
        <end position="22"/>
    </location>
</feature>
<name>A0A8J3T2X3_9ACTN</name>
<dbReference type="RefSeq" id="WP_203878459.1">
    <property type="nucleotide sequence ID" value="NZ_BOOK01000047.1"/>
</dbReference>
<sequence>MGAGDGDARALMPGAGPPDVRIAKPSAKLAQVRDTAQELARQARAIRADGRRNAAIAQEVCRSLAEQRERLRIVFAAIDEQRRTRLRPPE</sequence>
<dbReference type="AlphaFoldDB" id="A0A8J3T2X3"/>
<dbReference type="Proteomes" id="UP000634476">
    <property type="component" value="Unassembled WGS sequence"/>
</dbReference>
<protein>
    <submittedName>
        <fullName evidence="2">Uncharacterized protein</fullName>
    </submittedName>
</protein>
<gene>
    <name evidence="2" type="ORF">Pta02_62050</name>
</gene>